<dbReference type="PANTHER" id="PTHR28532:SF1">
    <property type="entry name" value="ORAL CANCER OVEREXPRESSED 1"/>
    <property type="match status" value="1"/>
</dbReference>
<feature type="domain" description="Essential protein Yae1 N-terminal" evidence="2">
    <location>
        <begin position="104"/>
        <end position="142"/>
    </location>
</feature>
<dbReference type="PANTHER" id="PTHR28532">
    <property type="entry name" value="GEO13458P1"/>
    <property type="match status" value="1"/>
</dbReference>
<proteinExistence type="inferred from homology"/>
<dbReference type="Proteomes" id="UP000623129">
    <property type="component" value="Unassembled WGS sequence"/>
</dbReference>
<protein>
    <submittedName>
        <fullName evidence="3">Oral cancer-overexpressed protein 1-like protein</fullName>
    </submittedName>
</protein>
<accession>A0A833VMF3</accession>
<dbReference type="AlphaFoldDB" id="A0A833VMF3"/>
<name>A0A833VMF3_9POAL</name>
<sequence length="222" mass="25351">MDNLDHPFSLLLMRQITNFQEWRYYGQSRPSVFSSVDAIKALAPHFLFCLLCRSVIEFGSFPSFQANLHKTHPVVLGTMDSTSNKLGDFLEESVLLEESQYQEGFKDGYTDGMNSGKEEGREVGLKTGFQVGEELGFYQGFIDVWNSVIQIDPEAFTPRVRKNITQLEKLVDGYPLMEPENENLQELLENIRLKFRVVCANLRVKLEYEGQPSSSDKDTADM</sequence>
<comment type="caution">
    <text evidence="3">The sequence shown here is derived from an EMBL/GenBank/DDBJ whole genome shotgun (WGS) entry which is preliminary data.</text>
</comment>
<organism evidence="3 4">
    <name type="scientific">Carex littledalei</name>
    <dbReference type="NCBI Taxonomy" id="544730"/>
    <lineage>
        <taxon>Eukaryota</taxon>
        <taxon>Viridiplantae</taxon>
        <taxon>Streptophyta</taxon>
        <taxon>Embryophyta</taxon>
        <taxon>Tracheophyta</taxon>
        <taxon>Spermatophyta</taxon>
        <taxon>Magnoliopsida</taxon>
        <taxon>Liliopsida</taxon>
        <taxon>Poales</taxon>
        <taxon>Cyperaceae</taxon>
        <taxon>Cyperoideae</taxon>
        <taxon>Cariceae</taxon>
        <taxon>Carex</taxon>
        <taxon>Carex subgen. Euthyceras</taxon>
    </lineage>
</organism>
<dbReference type="Pfam" id="PF09811">
    <property type="entry name" value="Yae1_N"/>
    <property type="match status" value="1"/>
</dbReference>
<dbReference type="OrthoDB" id="48036at2759"/>
<evidence type="ECO:0000313" key="3">
    <source>
        <dbReference type="EMBL" id="KAF3332745.1"/>
    </source>
</evidence>
<keyword evidence="4" id="KW-1185">Reference proteome</keyword>
<evidence type="ECO:0000256" key="1">
    <source>
        <dbReference type="ARBA" id="ARBA00038090"/>
    </source>
</evidence>
<dbReference type="EMBL" id="SWLB01000011">
    <property type="protein sequence ID" value="KAF3332745.1"/>
    <property type="molecule type" value="Genomic_DNA"/>
</dbReference>
<gene>
    <name evidence="3" type="ORF">FCM35_KLT02322</name>
</gene>
<dbReference type="InterPro" id="IPR052436">
    <property type="entry name" value="LTO1_adapter"/>
</dbReference>
<evidence type="ECO:0000259" key="2">
    <source>
        <dbReference type="Pfam" id="PF09811"/>
    </source>
</evidence>
<comment type="similarity">
    <text evidence="1">Belongs to the LTO1 family.</text>
</comment>
<dbReference type="InterPro" id="IPR019191">
    <property type="entry name" value="Essential_protein_Yae1_N"/>
</dbReference>
<reference evidence="3" key="1">
    <citation type="submission" date="2020-01" db="EMBL/GenBank/DDBJ databases">
        <title>Genome sequence of Kobresia littledalei, the first chromosome-level genome in the family Cyperaceae.</title>
        <authorList>
            <person name="Qu G."/>
        </authorList>
    </citation>
    <scope>NUCLEOTIDE SEQUENCE</scope>
    <source>
        <strain evidence="3">C.B.Clarke</strain>
        <tissue evidence="3">Leaf</tissue>
    </source>
</reference>
<evidence type="ECO:0000313" key="4">
    <source>
        <dbReference type="Proteomes" id="UP000623129"/>
    </source>
</evidence>